<evidence type="ECO:0000256" key="1">
    <source>
        <dbReference type="SAM" id="MobiDB-lite"/>
    </source>
</evidence>
<sequence>MARWRAPRIWSPRALVSAPAARRRRPPPCADASLESRYRLNNKLLFVPGAGGRRPTRGRARSLRRRRQVETAVGARRGSTKPDTDRRVRTQVPTGSRRHAGDPRWRRSDRARLPIKLSTRRTAAARAVRTASRVLQPLSLALCRVDPVLTLDHHGRASPHMRSAPVGNRVVRGSVRGREEARNRLHTQPTAVGRCGRRRIEAARIGDLRWRRSNRADLADQAPVRRRTAARQYVSAKGVLLFFVLDHHPSSSSFFFFDSVFHLQSGAQATRGRARVSRACAQRLWGTGLLVVAEYGGYGLPPSSR</sequence>
<dbReference type="EMBL" id="BGZK01002100">
    <property type="protein sequence ID" value="GBP90637.1"/>
    <property type="molecule type" value="Genomic_DNA"/>
</dbReference>
<evidence type="ECO:0000313" key="2">
    <source>
        <dbReference type="EMBL" id="GBP90637.1"/>
    </source>
</evidence>
<feature type="compositionally biased region" description="Basic residues" evidence="1">
    <location>
        <begin position="54"/>
        <end position="67"/>
    </location>
</feature>
<proteinExistence type="predicted"/>
<organism evidence="2 3">
    <name type="scientific">Eumeta variegata</name>
    <name type="common">Bagworm moth</name>
    <name type="synonym">Eumeta japonica</name>
    <dbReference type="NCBI Taxonomy" id="151549"/>
    <lineage>
        <taxon>Eukaryota</taxon>
        <taxon>Metazoa</taxon>
        <taxon>Ecdysozoa</taxon>
        <taxon>Arthropoda</taxon>
        <taxon>Hexapoda</taxon>
        <taxon>Insecta</taxon>
        <taxon>Pterygota</taxon>
        <taxon>Neoptera</taxon>
        <taxon>Endopterygota</taxon>
        <taxon>Lepidoptera</taxon>
        <taxon>Glossata</taxon>
        <taxon>Ditrysia</taxon>
        <taxon>Tineoidea</taxon>
        <taxon>Psychidae</taxon>
        <taxon>Oiketicinae</taxon>
        <taxon>Eumeta</taxon>
    </lineage>
</organism>
<dbReference type="AlphaFoldDB" id="A0A4C1ZVL8"/>
<protein>
    <submittedName>
        <fullName evidence="2">Uncharacterized protein</fullName>
    </submittedName>
</protein>
<reference evidence="2 3" key="1">
    <citation type="journal article" date="2019" name="Commun. Biol.">
        <title>The bagworm genome reveals a unique fibroin gene that provides high tensile strength.</title>
        <authorList>
            <person name="Kono N."/>
            <person name="Nakamura H."/>
            <person name="Ohtoshi R."/>
            <person name="Tomita M."/>
            <person name="Numata K."/>
            <person name="Arakawa K."/>
        </authorList>
    </citation>
    <scope>NUCLEOTIDE SEQUENCE [LARGE SCALE GENOMIC DNA]</scope>
</reference>
<comment type="caution">
    <text evidence="2">The sequence shown here is derived from an EMBL/GenBank/DDBJ whole genome shotgun (WGS) entry which is preliminary data.</text>
</comment>
<name>A0A4C1ZVL8_EUMVA</name>
<evidence type="ECO:0000313" key="3">
    <source>
        <dbReference type="Proteomes" id="UP000299102"/>
    </source>
</evidence>
<keyword evidence="3" id="KW-1185">Reference proteome</keyword>
<dbReference type="Proteomes" id="UP000299102">
    <property type="component" value="Unassembled WGS sequence"/>
</dbReference>
<feature type="region of interest" description="Disordered" evidence="1">
    <location>
        <begin position="48"/>
        <end position="106"/>
    </location>
</feature>
<accession>A0A4C1ZVL8</accession>
<gene>
    <name evidence="2" type="ORF">EVAR_90389_1</name>
</gene>